<protein>
    <submittedName>
        <fullName evidence="1">PQQ-like domain-containing protein</fullName>
    </submittedName>
</protein>
<keyword evidence="2" id="KW-1185">Reference proteome</keyword>
<organism evidence="1 2">
    <name type="scientific">Sphingobacterium wenxiniae</name>
    <dbReference type="NCBI Taxonomy" id="683125"/>
    <lineage>
        <taxon>Bacteria</taxon>
        <taxon>Pseudomonadati</taxon>
        <taxon>Bacteroidota</taxon>
        <taxon>Sphingobacteriia</taxon>
        <taxon>Sphingobacteriales</taxon>
        <taxon>Sphingobacteriaceae</taxon>
        <taxon>Sphingobacterium</taxon>
    </lineage>
</organism>
<dbReference type="STRING" id="683125.SAMN05660206_10281"/>
<evidence type="ECO:0000313" key="2">
    <source>
        <dbReference type="Proteomes" id="UP000198785"/>
    </source>
</evidence>
<dbReference type="InterPro" id="IPR011047">
    <property type="entry name" value="Quinoprotein_ADH-like_sf"/>
</dbReference>
<proteinExistence type="predicted"/>
<dbReference type="SUPFAM" id="SSF50998">
    <property type="entry name" value="Quinoprotein alcohol dehydrogenase-like"/>
    <property type="match status" value="1"/>
</dbReference>
<dbReference type="SMART" id="SM00564">
    <property type="entry name" value="PQQ"/>
    <property type="match status" value="2"/>
</dbReference>
<evidence type="ECO:0000313" key="1">
    <source>
        <dbReference type="EMBL" id="SFS46566.1"/>
    </source>
</evidence>
<dbReference type="Gene3D" id="2.130.10.10">
    <property type="entry name" value="YVTN repeat-like/Quinoprotein amine dehydrogenase"/>
    <property type="match status" value="1"/>
</dbReference>
<dbReference type="Proteomes" id="UP000198785">
    <property type="component" value="Unassembled WGS sequence"/>
</dbReference>
<dbReference type="RefSeq" id="WP_170852574.1">
    <property type="nucleotide sequence ID" value="NZ_FOZZ01000002.1"/>
</dbReference>
<sequence length="123" mass="13508">MANPLLLENLWIMPTSTTGVKAYDKITLAERWHFQTGEALIYTAPYSTPDQHQPVATVESSIVKANGKLFFGASDGYLYMLDTTGKLLDKVNIGAPIFAEVTVEGNQLYVADFAGNVSCFRID</sequence>
<name>A0A1I6Q275_9SPHI</name>
<gene>
    <name evidence="1" type="ORF">SAMN05660206_10281</name>
</gene>
<dbReference type="AlphaFoldDB" id="A0A1I6Q275"/>
<dbReference type="InterPro" id="IPR015943">
    <property type="entry name" value="WD40/YVTN_repeat-like_dom_sf"/>
</dbReference>
<dbReference type="InterPro" id="IPR018391">
    <property type="entry name" value="PQQ_b-propeller_rpt"/>
</dbReference>
<dbReference type="EMBL" id="FOZZ01000002">
    <property type="protein sequence ID" value="SFS46566.1"/>
    <property type="molecule type" value="Genomic_DNA"/>
</dbReference>
<reference evidence="1 2" key="1">
    <citation type="submission" date="2016-10" db="EMBL/GenBank/DDBJ databases">
        <authorList>
            <person name="de Groot N.N."/>
        </authorList>
    </citation>
    <scope>NUCLEOTIDE SEQUENCE [LARGE SCALE GENOMIC DNA]</scope>
    <source>
        <strain evidence="1 2">DSM 22789</strain>
    </source>
</reference>
<accession>A0A1I6Q275</accession>